<dbReference type="SUPFAM" id="SSF48452">
    <property type="entry name" value="TPR-like"/>
    <property type="match status" value="1"/>
</dbReference>
<evidence type="ECO:0000313" key="4">
    <source>
        <dbReference type="Proteomes" id="UP000663760"/>
    </source>
</evidence>
<dbReference type="GO" id="GO:0003723">
    <property type="term" value="F:RNA binding"/>
    <property type="evidence" value="ECO:0007669"/>
    <property type="project" value="InterPro"/>
</dbReference>
<feature type="repeat" description="PPR" evidence="2">
    <location>
        <begin position="769"/>
        <end position="803"/>
    </location>
</feature>
<evidence type="ECO:0000313" key="3">
    <source>
        <dbReference type="EMBL" id="CAA7401381.1"/>
    </source>
</evidence>
<keyword evidence="1" id="KW-0677">Repeat</keyword>
<feature type="repeat" description="PPR" evidence="2">
    <location>
        <begin position="535"/>
        <end position="569"/>
    </location>
</feature>
<dbReference type="GO" id="GO:0009451">
    <property type="term" value="P:RNA modification"/>
    <property type="evidence" value="ECO:0007669"/>
    <property type="project" value="InterPro"/>
</dbReference>
<protein>
    <submittedName>
        <fullName evidence="3">Uncharacterized protein</fullName>
    </submittedName>
</protein>
<name>A0A7I8KUS5_SPIIN</name>
<keyword evidence="4" id="KW-1185">Reference proteome</keyword>
<feature type="repeat" description="PPR" evidence="2">
    <location>
        <begin position="434"/>
        <end position="468"/>
    </location>
</feature>
<dbReference type="EMBL" id="LR746272">
    <property type="protein sequence ID" value="CAA7401381.1"/>
    <property type="molecule type" value="Genomic_DNA"/>
</dbReference>
<dbReference type="Pfam" id="PF20431">
    <property type="entry name" value="E_motif"/>
    <property type="match status" value="1"/>
</dbReference>
<feature type="repeat" description="PPR" evidence="2">
    <location>
        <begin position="232"/>
        <end position="266"/>
    </location>
</feature>
<dbReference type="Pfam" id="PF13041">
    <property type="entry name" value="PPR_2"/>
    <property type="match status" value="6"/>
</dbReference>
<feature type="repeat" description="PPR" evidence="2">
    <location>
        <begin position="131"/>
        <end position="165"/>
    </location>
</feature>
<sequence length="986" mass="109754">MAQCVPCFLQPRPPRQFRRRAARYNAPSRPATLCSVPPDGSEVGTVVSAVGAAAAIAPRTTASLPYSSLLQSCIDSGSFEEGMRIHRQMVVSGFRPDAYLQTKILMLYARSGTPSGLATARELFDGMPQRNSTAWNTMILAYAKDDDHGEVLDLFFRMQISGVPLDVFTFPSVIKACVALGLEGFLQQLHGMVLKARLNKDLIVGTVLVEGYAQLGSMEDVLRAYSEVEGPNLVTWNAVLGGYVRRSLWHEAWEVFQTMENAGVRPNHSTLASALRACGGLRSLHRGNQVHAKLITHGFSDDIFLCNCLIDMHASCGNTWGCLKAFDLMPERDQVSWNTIISGFSHLGHPEESFLQFHRMQESSFKADRLTLASLLRACACLVDASYAGQLHGYLVRRWLDSDLILGSALVDLYAKIGCMEEAYAVFGRLEERNEVPWNALISGYVQEGGTDRALEVFHRMRTESCSPDQFTYSSLLVLASELGDAELGKQIHSQVIRTVSEPSLILETELVHMHSKCGKLAKALKIFSRMPQRNAYSWNSLIEGFAKNGQPHEAFKLFHQMQLAGMEPDSFSLCGVLLACVSLFHAGKLKEIHGYAVRNFPGDHGIVVSRVLDAYARCGSTASAWKIYSNTHEKDVDFHNAMLSVLVNDRNLGGAMEVFERMEERNTSSWNYVLMGCMKEGLKDEAFSLFHRMLGAGIEPDSETMVPLLKICANIPSVDMGKQLHACIVKKGLLHRSVVLDSAMVGMYAKGGHIEEARRYFGLMRDRGVVGWNAMISGYAQHGRSREALKLFERMQRENVLPNNLTFLSLLSCCSHTGLLKEGLSIFTSMVTKYGLEARGEHYTCMVDLLGRAGHIDNAKDFIEGMPMEPDASTWGALLGACRIHGDVNVARLAASKLLELDPKNAAHYILMYNVYEAAGRWVEAEEINEMMRKGAIREPGMSWIEVNNEIQIFHCHDRSHARTEEMYSILRCLYQEESMAHSMH</sequence>
<organism evidence="3 4">
    <name type="scientific">Spirodela intermedia</name>
    <name type="common">Intermediate duckweed</name>
    <dbReference type="NCBI Taxonomy" id="51605"/>
    <lineage>
        <taxon>Eukaryota</taxon>
        <taxon>Viridiplantae</taxon>
        <taxon>Streptophyta</taxon>
        <taxon>Embryophyta</taxon>
        <taxon>Tracheophyta</taxon>
        <taxon>Spermatophyta</taxon>
        <taxon>Magnoliopsida</taxon>
        <taxon>Liliopsida</taxon>
        <taxon>Araceae</taxon>
        <taxon>Lemnoideae</taxon>
        <taxon>Spirodela</taxon>
    </lineage>
</organism>
<dbReference type="Pfam" id="PF01535">
    <property type="entry name" value="PPR"/>
    <property type="match status" value="5"/>
</dbReference>
<evidence type="ECO:0000256" key="1">
    <source>
        <dbReference type="ARBA" id="ARBA00022737"/>
    </source>
</evidence>
<dbReference type="InterPro" id="IPR046960">
    <property type="entry name" value="PPR_At4g14850-like_plant"/>
</dbReference>
<dbReference type="NCBIfam" id="TIGR00756">
    <property type="entry name" value="PPR"/>
    <property type="match status" value="10"/>
</dbReference>
<dbReference type="OrthoDB" id="185373at2759"/>
<gene>
    <name evidence="3" type="ORF">SI8410_09012059</name>
</gene>
<dbReference type="InterPro" id="IPR046848">
    <property type="entry name" value="E_motif"/>
</dbReference>
<dbReference type="PANTHER" id="PTHR47926:SF425">
    <property type="entry name" value="REPEAT (TPR)-LIKE SUPERFAMILY PROTEIN, PUTATIVE-RELATED"/>
    <property type="match status" value="1"/>
</dbReference>
<evidence type="ECO:0000256" key="2">
    <source>
        <dbReference type="PROSITE-ProRule" id="PRU00708"/>
    </source>
</evidence>
<feature type="repeat" description="PPR" evidence="2">
    <location>
        <begin position="62"/>
        <end position="96"/>
    </location>
</feature>
<dbReference type="FunFam" id="1.25.40.10:FF:000280">
    <property type="entry name" value="Pentatricopeptide repeat-containing protein"/>
    <property type="match status" value="1"/>
</dbReference>
<dbReference type="PROSITE" id="PS51375">
    <property type="entry name" value="PPR"/>
    <property type="match status" value="8"/>
</dbReference>
<dbReference type="InterPro" id="IPR002885">
    <property type="entry name" value="PPR_rpt"/>
</dbReference>
<dbReference type="FunFam" id="1.25.40.10:FF:000227">
    <property type="entry name" value="Pentatricopeptide repeat-containing protein At3g13880"/>
    <property type="match status" value="1"/>
</dbReference>
<dbReference type="FunFam" id="1.25.40.10:FF:000344">
    <property type="entry name" value="Pentatricopeptide repeat-containing protein"/>
    <property type="match status" value="2"/>
</dbReference>
<dbReference type="AlphaFoldDB" id="A0A7I8KUS5"/>
<dbReference type="InterPro" id="IPR011990">
    <property type="entry name" value="TPR-like_helical_dom_sf"/>
</dbReference>
<dbReference type="Gene3D" id="1.25.40.10">
    <property type="entry name" value="Tetratricopeptide repeat domain"/>
    <property type="match status" value="7"/>
</dbReference>
<feature type="repeat" description="PPR" evidence="2">
    <location>
        <begin position="333"/>
        <end position="367"/>
    </location>
</feature>
<accession>A0A7I8KUS5</accession>
<dbReference type="FunFam" id="1.25.40.10:FF:000073">
    <property type="entry name" value="Pentatricopeptide repeat-containing protein chloroplastic"/>
    <property type="match status" value="1"/>
</dbReference>
<proteinExistence type="predicted"/>
<reference evidence="3" key="1">
    <citation type="submission" date="2020-02" db="EMBL/GenBank/DDBJ databases">
        <authorList>
            <person name="Scholz U."/>
            <person name="Mascher M."/>
            <person name="Fiebig A."/>
        </authorList>
    </citation>
    <scope>NUCLEOTIDE SEQUENCE</scope>
</reference>
<dbReference type="Proteomes" id="UP000663760">
    <property type="component" value="Chromosome 9"/>
</dbReference>
<dbReference type="PANTHER" id="PTHR47926">
    <property type="entry name" value="PENTATRICOPEPTIDE REPEAT-CONTAINING PROTEIN"/>
    <property type="match status" value="1"/>
</dbReference>
<feature type="repeat" description="PPR" evidence="2">
    <location>
        <begin position="667"/>
        <end position="701"/>
    </location>
</feature>